<organism evidence="3">
    <name type="scientific">viral metagenome</name>
    <dbReference type="NCBI Taxonomy" id="1070528"/>
    <lineage>
        <taxon>unclassified sequences</taxon>
        <taxon>metagenomes</taxon>
        <taxon>organismal metagenomes</taxon>
    </lineage>
</organism>
<accession>A0A6C0HV76</accession>
<evidence type="ECO:0000256" key="2">
    <source>
        <dbReference type="SAM" id="MobiDB-lite"/>
    </source>
</evidence>
<feature type="coiled-coil region" evidence="1">
    <location>
        <begin position="1014"/>
        <end position="1041"/>
    </location>
</feature>
<feature type="region of interest" description="Disordered" evidence="2">
    <location>
        <begin position="1"/>
        <end position="34"/>
    </location>
</feature>
<proteinExistence type="predicted"/>
<protein>
    <submittedName>
        <fullName evidence="3">Uncharacterized protein</fullName>
    </submittedName>
</protein>
<name>A0A6C0HV76_9ZZZZ</name>
<reference evidence="3" key="1">
    <citation type="journal article" date="2020" name="Nature">
        <title>Giant virus diversity and host interactions through global metagenomics.</title>
        <authorList>
            <person name="Schulz F."/>
            <person name="Roux S."/>
            <person name="Paez-Espino D."/>
            <person name="Jungbluth S."/>
            <person name="Walsh D.A."/>
            <person name="Denef V.J."/>
            <person name="McMahon K.D."/>
            <person name="Konstantinidis K.T."/>
            <person name="Eloe-Fadrosh E.A."/>
            <person name="Kyrpides N.C."/>
            <person name="Woyke T."/>
        </authorList>
    </citation>
    <scope>NUCLEOTIDE SEQUENCE</scope>
    <source>
        <strain evidence="3">GVMAG-M-3300023184-16</strain>
    </source>
</reference>
<feature type="region of interest" description="Disordered" evidence="2">
    <location>
        <begin position="2019"/>
        <end position="2070"/>
    </location>
</feature>
<sequence>MNQEKDDESSQKIIESLTPSSLSSTRPTPVSSPDPKFLHYGDIIEIFSDPASSKVKMDLNEKTFFVDYIDDQKIRLIQTNTHDTILLYIDENGQLQEPSIKRIDLLTRAKEPGFARQKGLLPDQWVDVYFVNLEQPITGKITHLEEDQIELTLHPSHDIIYIDFSYRGIPEDLPIEKFVLRSSPPLSTTEPDQEPDQVPENMDESIVEASIEFTPENEAIIRLPENIEYDPTTDEILESEYIEADEIFFGKDREIVEQFVEQTQYEMVFNLETQLTSMMNELLSTVPNSQRTHEVMTNIHRILDRFKELREQFSLIDDYTHQVRGINLHGLQHQPLADYLVAGTGVPPSWLLPVTQTRRKMYVLPDESAEDFEEMGDTVVQSHDIPELNQIMEKYRDNTLQGDSNPYKQWMEELYPAFTPLVDTPLTTNDGLASRASVLFSPTIQHDSWESIVENSVGGFSFGATTVSASAKHTTLKPTHPFFQRFSPGISFLERSEENRRKFVPQYLTPNETLHIQSWILLPVSVARFSMVQMPMIDLLQRTEMSHKYWLKYRSFPSKGSVDTLLLDNLHMENTKKKTAESKKKHEHFLTGIQHVLPDPVLVRNQHELPEDFYRQYVQTMLPSTFDLIEIVQSWMTPFQGLNIQEQTRVLEPFMVYLSSLSYPHYNRMRYYIKERTSSWKKQFHESKEQYRKINDSYLLMNQTLGKGVLGPSEYNLGRKLLEQTTLYQIFYDVYRIRGLMSTGDGVTAYRPLSSSELLQEVCSKDMYALLSVLLRNATLNHVVAESFLKASAEMNWEEDQEDTDTKLSKNGGDCRRNFLVKRYTSLADLQNDNYKEDVFYDKNMDDTPYELLDQYKKDMPEKTEDTTTEEMRDFLDFLSTNLIKKHACPKDSAAELAITLLSKKKRVKDGEYAMLELPTKPRDESNTADSVKIDDKPLITHREFFKRVQNKWVQDNTLSDESFADLSFLIQSAFPNKRGAVNRMLCDSQPSCMKNPQTATCDPFAASEKRIQIMRQEYAVKEMEKRLETSQEELAKLLETLILETSRTLAAKERLRTVWFQHYSIMAYAMGQITDKDASSIVVSPHAKLRDDIIGQDDFTKKQYDLVRFFQTGFLRRAMIDELGEDDHWLYCTETNTKLLPVFMYDLAKEFIAHGEIGYQERLETYKQFQMMSDDGDAIVDKHSGYILSKLEWVNEELYDDQGFKIQTGSVLNIDPEEEGFMEQKQDTLGVSMGETIHWSREKQDQEQTDTETMTMVKNIFATFCQILDLDAKEYEKGGFRAFVQRVAMEYIDESVMSLDDFTRQMAKKSSTNTATNLKPQYKKYFHQYVVIITTAIFLIGIQTTTPAIRTKKTVPGCVKSFTGYPLTESMEDQSGIQYMACMLNLVKSSIAPWNSIQSIKKEIIQEKLRDTIQNIVNTRKDLYELYLKQQQYREEHPEEFTIPEEHQLQKWRTLLPPSVEIDIVSKLSRERPPANDVIAAESHIIRYGYGIIESIHKVVQTQDVLLTTALGIPFVQNACCDQRADVTQNETTLQFFVREAPVVQTFMNHIMVWENQMEEFRKNTTAITLVFTDDTRIKRVEVTSGKQEEIIYSAFIHFCHYDRVEFDIPLYLQGICATKPVAEKYRHHGSIQEKIQDLKEAGRTFRWEDFEQLLRLVNAKNRIQMDFNFVQPSAVKVLTEFLAESTERSVEDPFLDPIRAPLLEVLVKYDPQIMLMEDVHNEEEDSMYTALNNLMNVLGPLNQTRRERILRFLPKGAERTRAERRIDSWTLWTPTVGDEAMYEMSQFVKNAVVFMVKILPPMMFNNQFVKEWNVPNHWGLTETHQGVIVKFLQQTHGWFAKFSNSGPSESRFFTLLREWQAGLLPLVQFTQLLPIHLPIHKDGNIYFRLFPKDMIHQWMQYVSLSVLDHLVLLCQKLPNIMGAKNIKDTSAKWIMALLDMFSEDKDIVDMSYKDIMKKVHKSRDEEKTRVMNEFRNVNNTDRRYMYMEKMFKLNRWNMESKDVFKYNGKQFDKELAEFTDDTLEQEFPEDPHEEGYEQDEYDGHEEGYDMDDEDDDYGHFNYDGEDVE</sequence>
<evidence type="ECO:0000313" key="3">
    <source>
        <dbReference type="EMBL" id="QHT84036.1"/>
    </source>
</evidence>
<dbReference type="EMBL" id="MN740015">
    <property type="protein sequence ID" value="QHT84036.1"/>
    <property type="molecule type" value="Genomic_DNA"/>
</dbReference>
<feature type="compositionally biased region" description="Low complexity" evidence="2">
    <location>
        <begin position="16"/>
        <end position="34"/>
    </location>
</feature>
<feature type="compositionally biased region" description="Acidic residues" evidence="2">
    <location>
        <begin position="2019"/>
        <end position="2030"/>
    </location>
</feature>
<keyword evidence="1" id="KW-0175">Coiled coil</keyword>
<feature type="compositionally biased region" description="Acidic residues" evidence="2">
    <location>
        <begin position="2038"/>
        <end position="2058"/>
    </location>
</feature>
<evidence type="ECO:0000256" key="1">
    <source>
        <dbReference type="SAM" id="Coils"/>
    </source>
</evidence>